<evidence type="ECO:0000313" key="4">
    <source>
        <dbReference type="Proteomes" id="UP000053271"/>
    </source>
</evidence>
<evidence type="ECO:0000256" key="2">
    <source>
        <dbReference type="SAM" id="SignalP"/>
    </source>
</evidence>
<keyword evidence="2" id="KW-0732">Signal</keyword>
<sequence length="150" mass="15580">MDSRTTAIALTAAALLALTACSSSDDDAAPASDSGTPVAEPTVSVPAEHENDDLQAAIAVYTASYFSGDADTAYGMLSKRCQGTTTPADYKAVLAEAAADYGPDHQATDVHAKVSGTRAQVSYKVSGLPKFDQQGQPWALEGDAWRYDAC</sequence>
<evidence type="ECO:0000256" key="1">
    <source>
        <dbReference type="SAM" id="MobiDB-lite"/>
    </source>
</evidence>
<dbReference type="GeneID" id="91427977"/>
<gene>
    <name evidence="3" type="ORF">AQJ30_25735</name>
</gene>
<protein>
    <recommendedName>
        <fullName evidence="5">Lipoprotein</fullName>
    </recommendedName>
</protein>
<dbReference type="EMBL" id="LMWS01000032">
    <property type="protein sequence ID" value="KUN35525.1"/>
    <property type="molecule type" value="Genomic_DNA"/>
</dbReference>
<dbReference type="AlphaFoldDB" id="A0A101QT31"/>
<feature type="chain" id="PRO_5038916101" description="Lipoprotein" evidence="2">
    <location>
        <begin position="29"/>
        <end position="150"/>
    </location>
</feature>
<dbReference type="RefSeq" id="WP_067238535.1">
    <property type="nucleotide sequence ID" value="NZ_KQ948558.1"/>
</dbReference>
<feature type="region of interest" description="Disordered" evidence="1">
    <location>
        <begin position="26"/>
        <end position="50"/>
    </location>
</feature>
<dbReference type="Proteomes" id="UP000053271">
    <property type="component" value="Unassembled WGS sequence"/>
</dbReference>
<name>A0A101QT31_9ACTN</name>
<accession>A0A101QT31</accession>
<dbReference type="STRING" id="68231.AQJ30_25735"/>
<proteinExistence type="predicted"/>
<dbReference type="PROSITE" id="PS51257">
    <property type="entry name" value="PROKAR_LIPOPROTEIN"/>
    <property type="match status" value="1"/>
</dbReference>
<reference evidence="3 4" key="1">
    <citation type="submission" date="2015-10" db="EMBL/GenBank/DDBJ databases">
        <title>Draft genome sequence of Streptomyces longwoodensis DSM 41677, type strain for the species Streptomyces longwoodensis.</title>
        <authorList>
            <person name="Ruckert C."/>
            <person name="Winkler A."/>
            <person name="Kalinowski J."/>
            <person name="Kampfer P."/>
            <person name="Glaeser S."/>
        </authorList>
    </citation>
    <scope>NUCLEOTIDE SEQUENCE [LARGE SCALE GENOMIC DNA]</scope>
    <source>
        <strain evidence="3 4">DSM 41677</strain>
    </source>
</reference>
<organism evidence="3 4">
    <name type="scientific">Streptomyces longwoodensis</name>
    <dbReference type="NCBI Taxonomy" id="68231"/>
    <lineage>
        <taxon>Bacteria</taxon>
        <taxon>Bacillati</taxon>
        <taxon>Actinomycetota</taxon>
        <taxon>Actinomycetes</taxon>
        <taxon>Kitasatosporales</taxon>
        <taxon>Streptomycetaceae</taxon>
        <taxon>Streptomyces</taxon>
    </lineage>
</organism>
<comment type="caution">
    <text evidence="3">The sequence shown here is derived from an EMBL/GenBank/DDBJ whole genome shotgun (WGS) entry which is preliminary data.</text>
</comment>
<evidence type="ECO:0008006" key="5">
    <source>
        <dbReference type="Google" id="ProtNLM"/>
    </source>
</evidence>
<feature type="signal peptide" evidence="2">
    <location>
        <begin position="1"/>
        <end position="28"/>
    </location>
</feature>
<keyword evidence="4" id="KW-1185">Reference proteome</keyword>
<evidence type="ECO:0000313" key="3">
    <source>
        <dbReference type="EMBL" id="KUN35525.1"/>
    </source>
</evidence>